<evidence type="ECO:0000313" key="2">
    <source>
        <dbReference type="Proteomes" id="UP000254866"/>
    </source>
</evidence>
<dbReference type="EMBL" id="NPIC01000009">
    <property type="protein sequence ID" value="RDL32959.1"/>
    <property type="molecule type" value="Genomic_DNA"/>
</dbReference>
<dbReference type="RefSeq" id="XP_031866452.1">
    <property type="nucleotide sequence ID" value="XM_032017021.1"/>
</dbReference>
<organism evidence="1 2">
    <name type="scientific">Venustampulla echinocandica</name>
    <dbReference type="NCBI Taxonomy" id="2656787"/>
    <lineage>
        <taxon>Eukaryota</taxon>
        <taxon>Fungi</taxon>
        <taxon>Dikarya</taxon>
        <taxon>Ascomycota</taxon>
        <taxon>Pezizomycotina</taxon>
        <taxon>Leotiomycetes</taxon>
        <taxon>Helotiales</taxon>
        <taxon>Pleuroascaceae</taxon>
        <taxon>Venustampulla</taxon>
    </lineage>
</organism>
<dbReference type="AlphaFoldDB" id="A0A370TE34"/>
<accession>A0A370TE34</accession>
<reference evidence="1 2" key="1">
    <citation type="journal article" date="2018" name="IMA Fungus">
        <title>IMA Genome-F 9: Draft genome sequence of Annulohypoxylon stygium, Aspergillus mulundensis, Berkeleyomyces basicola (syn. Thielaviopsis basicola), Ceratocystis smalleyi, two Cercospora beticola strains, Coleophoma cylindrospora, Fusarium fracticaudum, Phialophora cf. hyalina, and Morchella septimelata.</title>
        <authorList>
            <person name="Wingfield B.D."/>
            <person name="Bills G.F."/>
            <person name="Dong Y."/>
            <person name="Huang W."/>
            <person name="Nel W.J."/>
            <person name="Swalarsk-Parry B.S."/>
            <person name="Vaghefi N."/>
            <person name="Wilken P.M."/>
            <person name="An Z."/>
            <person name="de Beer Z.W."/>
            <person name="De Vos L."/>
            <person name="Chen L."/>
            <person name="Duong T.A."/>
            <person name="Gao Y."/>
            <person name="Hammerbacher A."/>
            <person name="Kikkert J.R."/>
            <person name="Li Y."/>
            <person name="Li H."/>
            <person name="Li K."/>
            <person name="Li Q."/>
            <person name="Liu X."/>
            <person name="Ma X."/>
            <person name="Naidoo K."/>
            <person name="Pethybridge S.J."/>
            <person name="Sun J."/>
            <person name="Steenkamp E.T."/>
            <person name="van der Nest M.A."/>
            <person name="van Wyk S."/>
            <person name="Wingfield M.J."/>
            <person name="Xiong C."/>
            <person name="Yue Q."/>
            <person name="Zhang X."/>
        </authorList>
    </citation>
    <scope>NUCLEOTIDE SEQUENCE [LARGE SCALE GENOMIC DNA]</scope>
    <source>
        <strain evidence="1 2">BP 5553</strain>
    </source>
</reference>
<proteinExistence type="predicted"/>
<dbReference type="Proteomes" id="UP000254866">
    <property type="component" value="Unassembled WGS sequence"/>
</dbReference>
<comment type="caution">
    <text evidence="1">The sequence shown here is derived from an EMBL/GenBank/DDBJ whole genome shotgun (WGS) entry which is preliminary data.</text>
</comment>
<gene>
    <name evidence="1" type="ORF">BP5553_08398</name>
</gene>
<sequence length="68" mass="7293">MSANTEISKALKELKTAMKAVLAMDPTGGVILQTAQESNTFLVLCFVTTIKDMTSIKTVTTVNLNDSL</sequence>
<evidence type="ECO:0000313" key="1">
    <source>
        <dbReference type="EMBL" id="RDL32959.1"/>
    </source>
</evidence>
<protein>
    <submittedName>
        <fullName evidence="1">Uncharacterized protein</fullName>
    </submittedName>
</protein>
<name>A0A370TE34_9HELO</name>
<dbReference type="GeneID" id="43601247"/>
<keyword evidence="2" id="KW-1185">Reference proteome</keyword>